<reference evidence="4" key="1">
    <citation type="submission" date="2009-11" db="EMBL/GenBank/DDBJ databases">
        <title>The complete chromosome 2 of Sphaerobacter thermophilus DSM 20745.</title>
        <authorList>
            <person name="Lucas S."/>
            <person name="Copeland A."/>
            <person name="Lapidus A."/>
            <person name="Glavina del Rio T."/>
            <person name="Dalin E."/>
            <person name="Tice H."/>
            <person name="Bruce D."/>
            <person name="Goodwin L."/>
            <person name="Pitluck S."/>
            <person name="Kyrpides N."/>
            <person name="Mavromatis K."/>
            <person name="Ivanova N."/>
            <person name="Mikhailova N."/>
            <person name="LaButti K.M."/>
            <person name="Clum A."/>
            <person name="Sun H.I."/>
            <person name="Brettin T."/>
            <person name="Detter J.C."/>
            <person name="Han C."/>
            <person name="Larimer F."/>
            <person name="Land M."/>
            <person name="Hauser L."/>
            <person name="Markowitz V."/>
            <person name="Cheng J.F."/>
            <person name="Hugenholtz P."/>
            <person name="Woyke T."/>
            <person name="Wu D."/>
            <person name="Steenblock K."/>
            <person name="Schneider S."/>
            <person name="Pukall R."/>
            <person name="Goeker M."/>
            <person name="Klenk H.P."/>
            <person name="Eisen J.A."/>
        </authorList>
    </citation>
    <scope>NUCLEOTIDE SEQUENCE [LARGE SCALE GENOMIC DNA]</scope>
    <source>
        <strain evidence="4">ATCC 49802 / DSM 20745 / S 6022</strain>
    </source>
</reference>
<dbReference type="AlphaFoldDB" id="D1C8Y5"/>
<dbReference type="CDD" id="cd04761">
    <property type="entry name" value="HTH_MerR-SF"/>
    <property type="match status" value="1"/>
</dbReference>
<dbReference type="eggNOG" id="COG2203">
    <property type="taxonomic scope" value="Bacteria"/>
</dbReference>
<dbReference type="Gene3D" id="1.10.1660.10">
    <property type="match status" value="1"/>
</dbReference>
<dbReference type="EMBL" id="CP001824">
    <property type="protein sequence ID" value="ACZ40278.1"/>
    <property type="molecule type" value="Genomic_DNA"/>
</dbReference>
<dbReference type="SMR" id="D1C8Y5"/>
<name>D1C8Y5_SPHTD</name>
<dbReference type="InterPro" id="IPR009061">
    <property type="entry name" value="DNA-bd_dom_put_sf"/>
</dbReference>
<evidence type="ECO:0000259" key="2">
    <source>
        <dbReference type="PROSITE" id="PS50937"/>
    </source>
</evidence>
<dbReference type="InterPro" id="IPR041657">
    <property type="entry name" value="HTH_17"/>
</dbReference>
<gene>
    <name evidence="3" type="ordered locus">Sthe_2869</name>
</gene>
<proteinExistence type="predicted"/>
<dbReference type="Gene3D" id="3.30.450.40">
    <property type="match status" value="1"/>
</dbReference>
<evidence type="ECO:0000256" key="1">
    <source>
        <dbReference type="SAM" id="MobiDB-lite"/>
    </source>
</evidence>
<dbReference type="InterPro" id="IPR010093">
    <property type="entry name" value="SinI_DNA-bd"/>
</dbReference>
<evidence type="ECO:0000313" key="3">
    <source>
        <dbReference type="EMBL" id="ACZ40278.1"/>
    </source>
</evidence>
<dbReference type="GO" id="GO:0003677">
    <property type="term" value="F:DNA binding"/>
    <property type="evidence" value="ECO:0007669"/>
    <property type="project" value="InterPro"/>
</dbReference>
<feature type="domain" description="HTH merR-type" evidence="2">
    <location>
        <begin position="8"/>
        <end position="55"/>
    </location>
</feature>
<dbReference type="STRING" id="479434.Sthe_2869"/>
<dbReference type="Pfam" id="PF12728">
    <property type="entry name" value="HTH_17"/>
    <property type="match status" value="1"/>
</dbReference>
<dbReference type="GO" id="GO:0006355">
    <property type="term" value="P:regulation of DNA-templated transcription"/>
    <property type="evidence" value="ECO:0007669"/>
    <property type="project" value="InterPro"/>
</dbReference>
<accession>D1C8Y5</accession>
<dbReference type="HOGENOM" id="CLU_1133031_0_0_0"/>
<dbReference type="Proteomes" id="UP000002027">
    <property type="component" value="Chromosome 2"/>
</dbReference>
<dbReference type="SMART" id="SM00065">
    <property type="entry name" value="GAF"/>
    <property type="match status" value="1"/>
</dbReference>
<evidence type="ECO:0000313" key="4">
    <source>
        <dbReference type="Proteomes" id="UP000002027"/>
    </source>
</evidence>
<dbReference type="InParanoid" id="D1C8Y5"/>
<dbReference type="PROSITE" id="PS50937">
    <property type="entry name" value="HTH_MERR_2"/>
    <property type="match status" value="1"/>
</dbReference>
<dbReference type="SMART" id="SM00422">
    <property type="entry name" value="HTH_MERR"/>
    <property type="match status" value="1"/>
</dbReference>
<dbReference type="eggNOG" id="COG0789">
    <property type="taxonomic scope" value="Bacteria"/>
</dbReference>
<dbReference type="NCBIfam" id="TIGR01764">
    <property type="entry name" value="excise"/>
    <property type="match status" value="1"/>
</dbReference>
<dbReference type="InterPro" id="IPR029016">
    <property type="entry name" value="GAF-like_dom_sf"/>
</dbReference>
<sequence length="245" mass="26671">MARRGRRLLTVGEACQYLGVSRMTLLAAEESGLLAPSRTPGGHRRYDPAELDRFLNRGRPSPASVTVADGPPSRQNGPVPVTGSSRLLLREAIRRLTLLLRADAAGLYLLDERQELGWCTSFGIPQWRTAQLAQSAPPRAVVRALMKRQCELFESSSERFPLPTARGSGAAVPLETGDEPLGVVVVTVGQDRQLLPSEIEIIETAAFYIGVLVRQQRRLETLETRLASIHDLTAGTHPPGVHGTV</sequence>
<dbReference type="KEGG" id="sti:Sthe_2869"/>
<dbReference type="SUPFAM" id="SSF55781">
    <property type="entry name" value="GAF domain-like"/>
    <property type="match status" value="1"/>
</dbReference>
<dbReference type="RefSeq" id="WP_012873314.1">
    <property type="nucleotide sequence ID" value="NC_013524.1"/>
</dbReference>
<reference evidence="3 4" key="2">
    <citation type="journal article" date="2010" name="Stand. Genomic Sci.">
        <title>Complete genome sequence of Desulfohalobium retbaense type strain (HR(100)).</title>
        <authorList>
            <person name="Spring S."/>
            <person name="Nolan M."/>
            <person name="Lapidus A."/>
            <person name="Glavina Del Rio T."/>
            <person name="Copeland A."/>
            <person name="Tice H."/>
            <person name="Cheng J.F."/>
            <person name="Lucas S."/>
            <person name="Land M."/>
            <person name="Chen F."/>
            <person name="Bruce D."/>
            <person name="Goodwin L."/>
            <person name="Pitluck S."/>
            <person name="Ivanova N."/>
            <person name="Mavromatis K."/>
            <person name="Mikhailova N."/>
            <person name="Pati A."/>
            <person name="Chen A."/>
            <person name="Palaniappan K."/>
            <person name="Hauser L."/>
            <person name="Chang Y.J."/>
            <person name="Jeffries C.D."/>
            <person name="Munk C."/>
            <person name="Kiss H."/>
            <person name="Chain P."/>
            <person name="Han C."/>
            <person name="Brettin T."/>
            <person name="Detter J.C."/>
            <person name="Schuler E."/>
            <person name="Goker M."/>
            <person name="Rohde M."/>
            <person name="Bristow J."/>
            <person name="Eisen J.A."/>
            <person name="Markowitz V."/>
            <person name="Hugenholtz P."/>
            <person name="Kyrpides N.C."/>
            <person name="Klenk H.P."/>
        </authorList>
    </citation>
    <scope>NUCLEOTIDE SEQUENCE [LARGE SCALE GENOMIC DNA]</scope>
    <source>
        <strain evidence="4">ATCC 49802 / DSM 20745 / S 6022</strain>
    </source>
</reference>
<dbReference type="InterPro" id="IPR000551">
    <property type="entry name" value="MerR-type_HTH_dom"/>
</dbReference>
<feature type="region of interest" description="Disordered" evidence="1">
    <location>
        <begin position="55"/>
        <end position="82"/>
    </location>
</feature>
<dbReference type="Pfam" id="PF13492">
    <property type="entry name" value="GAF_3"/>
    <property type="match status" value="1"/>
</dbReference>
<protein>
    <submittedName>
        <fullName evidence="3">Transcriptional regulator, MerR family</fullName>
    </submittedName>
</protein>
<dbReference type="InterPro" id="IPR003018">
    <property type="entry name" value="GAF"/>
</dbReference>
<organism evidence="3 4">
    <name type="scientific">Sphaerobacter thermophilus (strain ATCC 49802 / DSM 20745 / KCCM 41009 / NCIMB 13125 / S 6022)</name>
    <dbReference type="NCBI Taxonomy" id="479434"/>
    <lineage>
        <taxon>Bacteria</taxon>
        <taxon>Pseudomonadati</taxon>
        <taxon>Thermomicrobiota</taxon>
        <taxon>Thermomicrobia</taxon>
        <taxon>Sphaerobacterales</taxon>
        <taxon>Sphaerobacterineae</taxon>
        <taxon>Sphaerobacteraceae</taxon>
        <taxon>Sphaerobacter</taxon>
    </lineage>
</organism>
<dbReference type="SUPFAM" id="SSF46955">
    <property type="entry name" value="Putative DNA-binding domain"/>
    <property type="match status" value="1"/>
</dbReference>
<keyword evidence="4" id="KW-1185">Reference proteome</keyword>